<sequence length="201" mass="21597">MDTVVAISLIRMAAADLAMQPWQRPSDAHLVQLGLDALMAGIEAPSLPLLAGLAHGEHSQARELFGLVLEELDLLPSTSEDLARAWWVAARWWAGQIVACRLDPVHGVQLIHRESAAELDRPDALRPFVDLARAPDPLDDPPPDQQHIRSRIISAARDFLAAQAHQGPGGGRSGRSGRGARGGRSGTTRSCGITPRDPENS</sequence>
<dbReference type="EMBL" id="JBEZNA010000005">
    <property type="protein sequence ID" value="MEU9576456.1"/>
    <property type="molecule type" value="Genomic_DNA"/>
</dbReference>
<proteinExistence type="predicted"/>
<keyword evidence="3" id="KW-1185">Reference proteome</keyword>
<evidence type="ECO:0000256" key="1">
    <source>
        <dbReference type="SAM" id="MobiDB-lite"/>
    </source>
</evidence>
<gene>
    <name evidence="2" type="ORF">AB0D95_04105</name>
</gene>
<reference evidence="2 3" key="1">
    <citation type="submission" date="2024-06" db="EMBL/GenBank/DDBJ databases">
        <title>The Natural Products Discovery Center: Release of the First 8490 Sequenced Strains for Exploring Actinobacteria Biosynthetic Diversity.</title>
        <authorList>
            <person name="Kalkreuter E."/>
            <person name="Kautsar S.A."/>
            <person name="Yang D."/>
            <person name="Bader C.D."/>
            <person name="Teijaro C.N."/>
            <person name="Fluegel L."/>
            <person name="Davis C.M."/>
            <person name="Simpson J.R."/>
            <person name="Lauterbach L."/>
            <person name="Steele A.D."/>
            <person name="Gui C."/>
            <person name="Meng S."/>
            <person name="Li G."/>
            <person name="Viehrig K."/>
            <person name="Ye F."/>
            <person name="Su P."/>
            <person name="Kiefer A.F."/>
            <person name="Nichols A."/>
            <person name="Cepeda A.J."/>
            <person name="Yan W."/>
            <person name="Fan B."/>
            <person name="Jiang Y."/>
            <person name="Adhikari A."/>
            <person name="Zheng C.-J."/>
            <person name="Schuster L."/>
            <person name="Cowan T.M."/>
            <person name="Smanski M.J."/>
            <person name="Chevrette M.G."/>
            <person name="De Carvalho L.P.S."/>
            <person name="Shen B."/>
        </authorList>
    </citation>
    <scope>NUCLEOTIDE SEQUENCE [LARGE SCALE GENOMIC DNA]</scope>
    <source>
        <strain evidence="2 3">NPDC048117</strain>
    </source>
</reference>
<feature type="region of interest" description="Disordered" evidence="1">
    <location>
        <begin position="160"/>
        <end position="201"/>
    </location>
</feature>
<feature type="compositionally biased region" description="Gly residues" evidence="1">
    <location>
        <begin position="167"/>
        <end position="185"/>
    </location>
</feature>
<accession>A0ABV3EJS9</accession>
<dbReference type="RefSeq" id="WP_359268737.1">
    <property type="nucleotide sequence ID" value="NZ_JBEZNA010000005.1"/>
</dbReference>
<evidence type="ECO:0000313" key="3">
    <source>
        <dbReference type="Proteomes" id="UP001551584"/>
    </source>
</evidence>
<dbReference type="Proteomes" id="UP001551584">
    <property type="component" value="Unassembled WGS sequence"/>
</dbReference>
<organism evidence="2 3">
    <name type="scientific">Streptomyces chilikensis</name>
    <dbReference type="NCBI Taxonomy" id="1194079"/>
    <lineage>
        <taxon>Bacteria</taxon>
        <taxon>Bacillati</taxon>
        <taxon>Actinomycetota</taxon>
        <taxon>Actinomycetes</taxon>
        <taxon>Kitasatosporales</taxon>
        <taxon>Streptomycetaceae</taxon>
        <taxon>Streptomyces</taxon>
    </lineage>
</organism>
<evidence type="ECO:0000313" key="2">
    <source>
        <dbReference type="EMBL" id="MEU9576456.1"/>
    </source>
</evidence>
<protein>
    <submittedName>
        <fullName evidence="2">Uncharacterized protein</fullName>
    </submittedName>
</protein>
<name>A0ABV3EJS9_9ACTN</name>
<comment type="caution">
    <text evidence="2">The sequence shown here is derived from an EMBL/GenBank/DDBJ whole genome shotgun (WGS) entry which is preliminary data.</text>
</comment>